<proteinExistence type="inferred from homology"/>
<dbReference type="PANTHER" id="PTHR47642:SF5">
    <property type="entry name" value="ATP-DEPENDENT DNA HELICASE"/>
    <property type="match status" value="1"/>
</dbReference>
<keyword evidence="1" id="KW-0233">DNA recombination</keyword>
<feature type="region of interest" description="Disordered" evidence="2">
    <location>
        <begin position="2111"/>
        <end position="2201"/>
    </location>
</feature>
<keyword evidence="1" id="KW-0227">DNA damage</keyword>
<keyword evidence="1" id="KW-0547">Nucleotide-binding</keyword>
<keyword evidence="1" id="KW-0234">DNA repair</keyword>
<dbReference type="EMBL" id="CAXAMN010000403">
    <property type="protein sequence ID" value="CAK8988271.1"/>
    <property type="molecule type" value="Genomic_DNA"/>
</dbReference>
<comment type="catalytic activity">
    <reaction evidence="1">
        <text>ATP + H2O = ADP + phosphate + H(+)</text>
        <dbReference type="Rhea" id="RHEA:13065"/>
        <dbReference type="ChEBI" id="CHEBI:15377"/>
        <dbReference type="ChEBI" id="CHEBI:15378"/>
        <dbReference type="ChEBI" id="CHEBI:30616"/>
        <dbReference type="ChEBI" id="CHEBI:43474"/>
        <dbReference type="ChEBI" id="CHEBI:456216"/>
        <dbReference type="EC" id="5.6.2.3"/>
    </reaction>
</comment>
<feature type="region of interest" description="Disordered" evidence="2">
    <location>
        <begin position="1242"/>
        <end position="1262"/>
    </location>
</feature>
<evidence type="ECO:0000313" key="5">
    <source>
        <dbReference type="Proteomes" id="UP001642484"/>
    </source>
</evidence>
<feature type="compositionally biased region" description="Low complexity" evidence="2">
    <location>
        <begin position="2178"/>
        <end position="2195"/>
    </location>
</feature>
<feature type="domain" description="DNA helicase Pif1-like DEAD-box helicase" evidence="3">
    <location>
        <begin position="1500"/>
        <end position="1639"/>
    </location>
</feature>
<comment type="similarity">
    <text evidence="1">Belongs to the helicase family.</text>
</comment>
<dbReference type="Proteomes" id="UP001642484">
    <property type="component" value="Unassembled WGS sequence"/>
</dbReference>
<feature type="compositionally biased region" description="Basic and acidic residues" evidence="2">
    <location>
        <begin position="2111"/>
        <end position="2127"/>
    </location>
</feature>
<dbReference type="InterPro" id="IPR027417">
    <property type="entry name" value="P-loop_NTPase"/>
</dbReference>
<feature type="compositionally biased region" description="Basic and acidic residues" evidence="2">
    <location>
        <begin position="407"/>
        <end position="420"/>
    </location>
</feature>
<feature type="compositionally biased region" description="Basic residues" evidence="2">
    <location>
        <begin position="358"/>
        <end position="374"/>
    </location>
</feature>
<keyword evidence="1" id="KW-0067">ATP-binding</keyword>
<name>A0ABP0HDF7_9DINO</name>
<dbReference type="Gene3D" id="3.40.50.300">
    <property type="entry name" value="P-loop containing nucleotide triphosphate hydrolases"/>
    <property type="match status" value="1"/>
</dbReference>
<sequence length="2229" mass="251514">MVLSVAAVLLCAFQGDEPVKLRLLCRSGLEGKSTTQRAECVCAVPVLDRQRGFEGRAQKPNSIERVKSLREWIGGEMGRGNVWVRDEEGDQAWDCNAKATKPAQQIVKKTGKGHFSGGGAREAVTAICLSELGDAAAVAGFFSQSWVDGWDGWKELGESPSDAAAKEVAQRFLRVAQANIPTQAKTNAARLQELQRLGLELITAESYGVNNCLIDSLALGLHLQGVCPEQMTAEARREMCADCRTHLQKQFGVPEGVFLDGHRDAPRILEYFLVERWKQSGFVRVRFHDPLDHAELMMETSDLQTCEYKTPDCGSASGIELHVYNHKTEAGQGFHFDLLRPATRQEGPSPSAREVKATARRNRSSPGARKRTRVGVRASVRRGAALTQRPPRDSAGGRGQVERKRKGLETGKRQAVEWRPQKRLRTKTAAPASEDLAALHKPTEDGAWFEDDLYLLSLDAVERSSDPRRREEVRIQRLGEEMSDKPTLPWGRQQVDGTVAYDLSNVHCSFKACEFQADSEEELIAHIGVAHKDAFAKTWDEVLTQKDQLRLYRAAMTWRCQQCAPIANVSIDRRALRAYRQSLEADNVSTLLRFVCAQKYPHITTGRNQSIGWVRPVNSSQSSIFGLNMVEAEKLLGMDSYVRQYVAGATEFAEAEMRRELQEWSCVVELQGELPHCGEVLRQMVSVIVKSAHAKGDDLEVGRVIHQARVRRKVVVRLIEDAVKRGHPAYQQVEMEAMYYKASSLPEDGVPKEVISVLPLDDALNQIMRQKAATPVREAEEFKRMMKPNAVVAEKSSVGLTDINASHVSALQATATKGAIGENDAPEFLLRTGNKLLDQFQPQYFGMAFPYVFKYCTGMPDPPAWTAKARFRRRPDAPRVELKDWVKIMARRCEAQVAQDIEAGATQLLKALQGHYMDRRGKPKAVNMDVSKLQYVRGLRPAARKLLQNMRHTAQELPGTQEARRRMRFEIEALRIRFGVPLFVTFSPDEAHQMLYVRMARTRCSDPVRAVSLYQDWNVGDRDYPPVDHEEWPVHLERLQRLLPCWDMRRQALIVRAVQRAQDAQTGYCADYCAKNQPMAFHEIKEMQRGHQQLQQDMRKEPIEKIGKRTTARFLSDAYCKGIVRGQVECCNLRAYRKSSCVVAAERISAAACCSFPGRALLQAVDLAFNEDSGETRCEWRNGAAKGEAKLEAATAEETQVRLLPGVDFRRKNSPQTVDRAFFPASAGAAMRHGWTLQRRRRPECPHMGNAPVPNRAGEDTDSNAKLTMTYFRAWTLEKQRGTKHVPYIRQLRGLEETWEKSLRRWLLQLPCEETKRYVGNFLAVYRVRPEADMENSDNEDDKEELTVTEELITEACQTHVPVNEAMKESKWSKHRSLIVEALQQAEQQWGGKGYAKPMQREAENPYVDTECKDIAKGLHRNKTPSLQGARWSTMEPSVTQRPVQLSETLRKLDAWSQDLREGKCNSQQAEFCRRIVEQMKAEMQSAEGATPEPLRWALHGGPGTGKSHTLKLIREELFEQIAGWTRGSQYQIVTLQAVMANDLDGDTIHHALGLNWQSASDDKISGSKFLDLSAKAVQWRWLIVDEISMVSAELLARLDLRCRELVRDLAQSKYARGSAHARPFGGLNVILAGDLWQCKEERASKKRVVDTAGHMVEVEKKDRAKAIFATNAVKYHVNKLRAQDWAQRQGQEVQYAIAKDTISSRALQEKPDLGREKLTWLQRHDQDCGGLYGVLPLCVGMPVTATDHLDRRRGILKGCPGLDKDNVFPVTLQRQPWHIDKGFATTAHAAQGQTYAEGAITDMQIGEGGDPMTAYIAVTRVRDREGLYIYRPFDASPYQKGCSVGRALLLQTWRGDCIDWATVRRRYREEEACSECRERKPKSGYTAGQWKREAAARVCRECVRNHAANNTPWQCSVCKAWQDEAAFAEQYARPQCTFYRVCHTCEVQKPCCKCGVAKPASAFGASAWKARHADRRYCKECAVKVTGHWRCGVCSAQKAREHFSAWTRQSTRQNGKQRNGKQRCNPCFQAREIRAAAKKAKGRLDKLRVQDKRQQVMRCIRAESPDSVRPLLRRSVMRQAIRRATAWQTKVAEEKRQQVIALVREEIADRAQQRKTQPEKQAEPTETKTPPRRATTRAASEEPAAKRAKHESVRNNMHTEQKRRRAEGTDQMRGPPEETQATATAAQETNAAPAKLPGRKAAKEMFQYACPVCEASVSSSVRTGLLTG</sequence>
<feature type="compositionally biased region" description="Basic and acidic residues" evidence="2">
    <location>
        <begin position="2140"/>
        <end position="2171"/>
    </location>
</feature>
<keyword evidence="1" id="KW-0378">Hydrolase</keyword>
<gene>
    <name evidence="4" type="ORF">CCMP2556_LOCUS1203</name>
</gene>
<accession>A0ABP0HDF7</accession>
<dbReference type="Pfam" id="PF05970">
    <property type="entry name" value="PIF1"/>
    <property type="match status" value="1"/>
</dbReference>
<evidence type="ECO:0000259" key="3">
    <source>
        <dbReference type="Pfam" id="PF05970"/>
    </source>
</evidence>
<organism evidence="4 5">
    <name type="scientific">Durusdinium trenchii</name>
    <dbReference type="NCBI Taxonomy" id="1381693"/>
    <lineage>
        <taxon>Eukaryota</taxon>
        <taxon>Sar</taxon>
        <taxon>Alveolata</taxon>
        <taxon>Dinophyceae</taxon>
        <taxon>Suessiales</taxon>
        <taxon>Symbiodiniaceae</taxon>
        <taxon>Durusdinium</taxon>
    </lineage>
</organism>
<protein>
    <recommendedName>
        <fullName evidence="1">ATP-dependent DNA helicase</fullName>
        <ecNumber evidence="1">5.6.2.3</ecNumber>
    </recommendedName>
</protein>
<dbReference type="InterPro" id="IPR010285">
    <property type="entry name" value="DNA_helicase_pif1-like_DEAD"/>
</dbReference>
<evidence type="ECO:0000313" key="4">
    <source>
        <dbReference type="EMBL" id="CAK8988271.1"/>
    </source>
</evidence>
<keyword evidence="1" id="KW-0347">Helicase</keyword>
<dbReference type="InterPro" id="IPR051055">
    <property type="entry name" value="PIF1_helicase"/>
</dbReference>
<reference evidence="4 5" key="1">
    <citation type="submission" date="2024-02" db="EMBL/GenBank/DDBJ databases">
        <authorList>
            <person name="Chen Y."/>
            <person name="Shah S."/>
            <person name="Dougan E. K."/>
            <person name="Thang M."/>
            <person name="Chan C."/>
        </authorList>
    </citation>
    <scope>NUCLEOTIDE SEQUENCE [LARGE SCALE GENOMIC DNA]</scope>
</reference>
<keyword evidence="5" id="KW-1185">Reference proteome</keyword>
<comment type="caution">
    <text evidence="4">The sequence shown here is derived from an EMBL/GenBank/DDBJ whole genome shotgun (WGS) entry which is preliminary data.</text>
</comment>
<feature type="region of interest" description="Disordered" evidence="2">
    <location>
        <begin position="342"/>
        <end position="430"/>
    </location>
</feature>
<evidence type="ECO:0000256" key="1">
    <source>
        <dbReference type="RuleBase" id="RU363044"/>
    </source>
</evidence>
<dbReference type="PANTHER" id="PTHR47642">
    <property type="entry name" value="ATP-DEPENDENT DNA HELICASE"/>
    <property type="match status" value="1"/>
</dbReference>
<feature type="compositionally biased region" description="Low complexity" evidence="2">
    <location>
        <begin position="375"/>
        <end position="385"/>
    </location>
</feature>
<dbReference type="SUPFAM" id="SSF52540">
    <property type="entry name" value="P-loop containing nucleoside triphosphate hydrolases"/>
    <property type="match status" value="2"/>
</dbReference>
<comment type="cofactor">
    <cofactor evidence="1">
        <name>Mg(2+)</name>
        <dbReference type="ChEBI" id="CHEBI:18420"/>
    </cofactor>
</comment>
<evidence type="ECO:0000256" key="2">
    <source>
        <dbReference type="SAM" id="MobiDB-lite"/>
    </source>
</evidence>
<dbReference type="EC" id="5.6.2.3" evidence="1"/>